<keyword evidence="3" id="KW-1185">Reference proteome</keyword>
<feature type="compositionally biased region" description="Polar residues" evidence="1">
    <location>
        <begin position="384"/>
        <end position="393"/>
    </location>
</feature>
<dbReference type="AlphaFoldDB" id="A0A2B7WWN4"/>
<dbReference type="Proteomes" id="UP000223968">
    <property type="component" value="Unassembled WGS sequence"/>
</dbReference>
<accession>A0A2B7WWN4</accession>
<proteinExistence type="predicted"/>
<name>A0A2B7WWN4_9EURO</name>
<feature type="compositionally biased region" description="Basic and acidic residues" evidence="1">
    <location>
        <begin position="800"/>
        <end position="809"/>
    </location>
</feature>
<feature type="region of interest" description="Disordered" evidence="1">
    <location>
        <begin position="747"/>
        <end position="809"/>
    </location>
</feature>
<dbReference type="OrthoDB" id="4226789at2759"/>
<reference evidence="2 3" key="1">
    <citation type="submission" date="2017-10" db="EMBL/GenBank/DDBJ databases">
        <title>Comparative genomics in systemic dimorphic fungi from Ajellomycetaceae.</title>
        <authorList>
            <person name="Munoz J.F."/>
            <person name="Mcewen J.G."/>
            <person name="Clay O.K."/>
            <person name="Cuomo C.A."/>
        </authorList>
    </citation>
    <scope>NUCLEOTIDE SEQUENCE [LARGE SCALE GENOMIC DNA]</scope>
    <source>
        <strain evidence="2 3">UAMH5409</strain>
    </source>
</reference>
<feature type="compositionally biased region" description="Low complexity" evidence="1">
    <location>
        <begin position="493"/>
        <end position="507"/>
    </location>
</feature>
<feature type="compositionally biased region" description="Basic and acidic residues" evidence="1">
    <location>
        <begin position="769"/>
        <end position="784"/>
    </location>
</feature>
<protein>
    <submittedName>
        <fullName evidence="2">Uncharacterized protein</fullName>
    </submittedName>
</protein>
<feature type="region of interest" description="Disordered" evidence="1">
    <location>
        <begin position="1"/>
        <end position="154"/>
    </location>
</feature>
<feature type="region of interest" description="Disordered" evidence="1">
    <location>
        <begin position="206"/>
        <end position="343"/>
    </location>
</feature>
<feature type="compositionally biased region" description="Polar residues" evidence="1">
    <location>
        <begin position="508"/>
        <end position="525"/>
    </location>
</feature>
<feature type="compositionally biased region" description="Polar residues" evidence="1">
    <location>
        <begin position="785"/>
        <end position="799"/>
    </location>
</feature>
<comment type="caution">
    <text evidence="2">The sequence shown here is derived from an EMBL/GenBank/DDBJ whole genome shotgun (WGS) entry which is preliminary data.</text>
</comment>
<feature type="compositionally biased region" description="Low complexity" evidence="1">
    <location>
        <begin position="707"/>
        <end position="720"/>
    </location>
</feature>
<feature type="compositionally biased region" description="Basic and acidic residues" evidence="1">
    <location>
        <begin position="394"/>
        <end position="406"/>
    </location>
</feature>
<feature type="region of interest" description="Disordered" evidence="1">
    <location>
        <begin position="679"/>
        <end position="728"/>
    </location>
</feature>
<gene>
    <name evidence="2" type="ORF">AJ79_07280</name>
</gene>
<feature type="compositionally biased region" description="Polar residues" evidence="1">
    <location>
        <begin position="755"/>
        <end position="766"/>
    </location>
</feature>
<evidence type="ECO:0000313" key="3">
    <source>
        <dbReference type="Proteomes" id="UP000223968"/>
    </source>
</evidence>
<dbReference type="EMBL" id="PDNB01000143">
    <property type="protein sequence ID" value="PGH03804.1"/>
    <property type="molecule type" value="Genomic_DNA"/>
</dbReference>
<feature type="region of interest" description="Disordered" evidence="1">
    <location>
        <begin position="379"/>
        <end position="440"/>
    </location>
</feature>
<feature type="compositionally biased region" description="Polar residues" evidence="1">
    <location>
        <begin position="7"/>
        <end position="18"/>
    </location>
</feature>
<sequence>MVFNPCPQGQRSKASSTPKARDAAPLDNMAPRDPPTEPDTTPATSLSEERLAFEAIFRPSTPRRCAPFPETIPEVRQLPRPTVNRAKELRPKASRLSLSQLSHRIRKRLSRESQLSKKPSRKLKEQGVAQLEPAPENTHQNMTPNNGDDITTANDTEYDSDARDILTPQIAERIGVGVLSVSGKPKKLLSDIESVQGSLGISHDMFTTGLDGSVSERKEEPPVRETGRLSNLNSILTNGRRSVSDSSYGTNQRSPQARRPPPASNPGSLNRSQDTGELADTEDANSLRHLESPFPGFTWELKPPPKSNRRRFPPTMRIPSCPKVNTAVGSETSDGHASGVDLQTPQLKCARGAAGLSRRAQVSSESFVLRSREQIKSLRRSLSAAGQSSSTGQHSDKSHARSRFIEGFDDVSSNNSSDPILRFKNTDQRDTRRSVSDGWLSDGKRQGYGYCFVTEADQNPPSDSERENAKTQVGKGAECDTDQLPSGKESRSADSASAGSSQLGSESTAVSEQPYTHNKLGSQDDLSYGASVSKLESMEKQKDKCVKGDKRFFSSWARFPSHTKNARNGSAGLSDNVITRDFAPEQPRNAKDMEHNTLSRVGDKQSDSGPSTRKTAKLFKHLARLHRSDGTNNRRFLRTRHLSDISRIEELKGLELDSVSGTTSERVSDYIGDMKEDAQREKENIKTGKPGETMNGHTTPPRTVGHPSPLGSNPPGLSTSDEGGLDVPTERLSAEIWSRMYDDCIGSLSDDAIGSSPSNTALSQPGSMDGREDAAVVTTDEQRPEQVSSSSTDLPNSTTEFKEEQLANEVTSRDGLLRLVEDAWGE</sequence>
<evidence type="ECO:0000313" key="2">
    <source>
        <dbReference type="EMBL" id="PGH03804.1"/>
    </source>
</evidence>
<feature type="compositionally biased region" description="Polar residues" evidence="1">
    <location>
        <begin position="137"/>
        <end position="154"/>
    </location>
</feature>
<feature type="compositionally biased region" description="Basic and acidic residues" evidence="1">
    <location>
        <begin position="424"/>
        <end position="435"/>
    </location>
</feature>
<organism evidence="2 3">
    <name type="scientific">Helicocarpus griseus UAMH5409</name>
    <dbReference type="NCBI Taxonomy" id="1447875"/>
    <lineage>
        <taxon>Eukaryota</taxon>
        <taxon>Fungi</taxon>
        <taxon>Dikarya</taxon>
        <taxon>Ascomycota</taxon>
        <taxon>Pezizomycotina</taxon>
        <taxon>Eurotiomycetes</taxon>
        <taxon>Eurotiomycetidae</taxon>
        <taxon>Onygenales</taxon>
        <taxon>Ajellomycetaceae</taxon>
        <taxon>Helicocarpus</taxon>
    </lineage>
</organism>
<feature type="region of interest" description="Disordered" evidence="1">
    <location>
        <begin position="454"/>
        <end position="526"/>
    </location>
</feature>
<feature type="compositionally biased region" description="Basic and acidic residues" evidence="1">
    <location>
        <begin position="214"/>
        <end position="227"/>
    </location>
</feature>
<evidence type="ECO:0000256" key="1">
    <source>
        <dbReference type="SAM" id="MobiDB-lite"/>
    </source>
</evidence>
<feature type="compositionally biased region" description="Polar residues" evidence="1">
    <location>
        <begin position="228"/>
        <end position="250"/>
    </location>
</feature>